<dbReference type="PANTHER" id="PTHR24023:SF1096">
    <property type="entry name" value="COLLAGEN ALPHA-1(I) CHAIN-LIKE"/>
    <property type="match status" value="1"/>
</dbReference>
<dbReference type="GO" id="GO:0005581">
    <property type="term" value="C:collagen trimer"/>
    <property type="evidence" value="ECO:0007669"/>
    <property type="project" value="UniProtKB-KW"/>
</dbReference>
<feature type="compositionally biased region" description="Gly residues" evidence="8">
    <location>
        <begin position="958"/>
        <end position="967"/>
    </location>
</feature>
<evidence type="ECO:0000259" key="9">
    <source>
        <dbReference type="PROSITE" id="PS51461"/>
    </source>
</evidence>
<keyword evidence="5" id="KW-0677">Repeat</keyword>
<proteinExistence type="predicted"/>
<evidence type="ECO:0000256" key="1">
    <source>
        <dbReference type="ARBA" id="ARBA00004613"/>
    </source>
</evidence>
<dbReference type="Proteomes" id="UP000324091">
    <property type="component" value="Chromosome 15"/>
</dbReference>
<dbReference type="FunFam" id="2.60.120.200:FF:000016">
    <property type="entry name" value="Collagen XI alpha 1 chain"/>
    <property type="match status" value="1"/>
</dbReference>
<evidence type="ECO:0000313" key="11">
    <source>
        <dbReference type="Proteomes" id="UP000324091"/>
    </source>
</evidence>
<comment type="caution">
    <text evidence="10">The sequence shown here is derived from an EMBL/GenBank/DDBJ whole genome shotgun (WGS) entry which is preliminary data.</text>
</comment>
<dbReference type="Gene3D" id="2.60.120.1000">
    <property type="match status" value="1"/>
</dbReference>
<dbReference type="Pfam" id="PF01410">
    <property type="entry name" value="COLFI"/>
    <property type="match status" value="1"/>
</dbReference>
<feature type="compositionally biased region" description="Gly residues" evidence="8">
    <location>
        <begin position="1226"/>
        <end position="1235"/>
    </location>
</feature>
<feature type="compositionally biased region" description="Basic and acidic residues" evidence="8">
    <location>
        <begin position="296"/>
        <end position="305"/>
    </location>
</feature>
<protein>
    <submittedName>
        <fullName evidence="10">Collagen alpha-1(XI) chain</fullName>
    </submittedName>
</protein>
<sequence length="1972" mass="212666">MLELMELPVPWQGRDWSQHSRLPSDGAQLTGNRVELRVFPREPVTISLRALTMEMQRWTTRWKTKGWLWDSKLIAAVTVVLILQTVIVRAANPVDVLKVLDFKSTPEGVRKAPGFCTLRRGAKPDIAYRVSKAAQISAPTKQLFPEGVFPEDFSIMFTIKPKAGLQSFLLSVYNNQGIQQLGVEVGRGPVFLYEDQHGKPSADEYPLFHSVNLADGKWHRVALSVDKKSVTIIVDCKKKVTRPLRRSSRAVINTEGITVFGTRILDEEVFEGDIQQLLIVADPRAAYDYCEHYSPDCETPNHHDTPQAQEPEGEDTNYEYGDFYDYTEGELTTDAPPTEQVKTETQVGGDYYTGEYDYITLDGSQPETGTETTAQGQNYDGEIVDDYITGVEQVGADPTVTVETVVPVDTKEKAAPAPDMYEFKEYDLKEYDTKEFEKPYAYGDYDDFGHTDAKPTSAAYEEEFGPGVPAETDFRESNVGGGHSYLGEKGEKGEPAVIEPGMLVEGPQGPPGQAGVSGTPGLQGPPGPPGDPGVRGPPGRPGLPGSDGVPGLPGTILMLPFRAGGESHKGPVVSAQEAQAQAILSQARATGHERSSGARRHDGKIWSSRFRPKHQCAASTHSQACMCAPSVLLHVCLEVPGLLVSKVTVGTLDHRDPEVFRVQPVHQGRRERGAVTALTALVEYQERRDQRATEGLTASLVFLERKDTGVNRAPQVPQAPQEMMAPEVKMARLDSEVWLERVALGVYLAQEGLRVLQDRLVFLALMGLLVLKEIWVSGGCSNEGPRASQKLTVVLRVHKENLGLLDSRACLVHMVLLVLKVRSGLQVKNFQSWLSCVCVLYIGPVSFTFTAFCLQGPQGKQGMAGLAGADGPPGHPGKEGPPGEKGMTGHPGPIGSIGYPGPRGVKGADGIRGLKGGKGEKGEDGFPGFKGDMGLKGDKGESGLQGPRGEDGPEGPKGKSGPGGELGPTGLAGEKVNYRPFETKLENLESLDYPGILADKALRAPMASLDSPEQMARRAQGDSVENQAPEDREAQRARGVDEVLEDQLESQVQRAPQAAMDLLAHQAKGDLKGHKDLSVSLDQKGQMALQERMGCLDTQDRGEKRASKEKQDLRDLEGWLDHRVQQEVQDPAERGDTLDPLAHLVNKVCPELLEKRAERAIQVHRVIAARRDHLVCLAFRGKEDFQAACLVDAAHAPGACSGPAGLKGGEGPQGPPGPIGSPGERGAAGPGGPIGLTGRNGPQGPPGPAGEKGAPGEKGDVGPAGRDGIQGPIGLPGSGGPQGPPGEDGDKGEVGGPGQKGSKGDKGESGPPGPTGLQGVIGAPGPAGAAADLKRWIVEGRAVTVRRDRGDSRVCLARKEMKGPEDSPGCQDLSDFRVCPAPLVRRERTETSERWVHLVLLAPEVLRVPAEQLVPKAPLVALVQLELLVKKEKPGKLATRDHTESLVWRVGKERLGRRETLVHLELLDRPASAGPPGTTAPRETLVQSASQETMAPLESQAQLVLMVYQVTKEMMERLDSLALLVHLVRREYRDLPVKGDLLVQRVKRADKERRGQREKLEQRGLLEKLGLLDLRDLLERAVLRDCVEYLVLLVNKDFLVRLVKTALLDLSDLPDFPGHPGLIGLIGPPGEPGEKGDRGLPGPQGNAGGKGDSGAGGSQGPLGPPGPPGLPGSLGQKGSKGSNGAQGQKGDPGLVGAPGAPGPPGDMIQPLPFQLSNKRARRQADMQGAEAEADYGMVMEGMEDVFGSLNNLKQDIERMKFPLGTQDNPARTCNDLHLSQPDYPDGEYWIDPNQGCTGDAIKVFCNFTAGGETCIYPDKKSAGVRISNWPKESPGSWFSEFKRGKILNYVDVEDKTITLVQMTFLKLLSSAARQNFTYICHQSVAWYDAKADSYDKALRFLGSNDEELSYDNNPYVKPLTDGCSLKQGYSKTVMEINTPRIDQLPIIDVMLNDFGESNQRFGFEVGSVCFLG</sequence>
<evidence type="ECO:0000256" key="3">
    <source>
        <dbReference type="ARBA" id="ARBA00022530"/>
    </source>
</evidence>
<dbReference type="SMART" id="SM00210">
    <property type="entry name" value="TSPN"/>
    <property type="match status" value="1"/>
</dbReference>
<dbReference type="Gene3D" id="2.60.120.200">
    <property type="match status" value="1"/>
</dbReference>
<dbReference type="InterPro" id="IPR001791">
    <property type="entry name" value="Laminin_G"/>
</dbReference>
<evidence type="ECO:0000256" key="2">
    <source>
        <dbReference type="ARBA" id="ARBA00022525"/>
    </source>
</evidence>
<feature type="compositionally biased region" description="Low complexity" evidence="8">
    <location>
        <begin position="1671"/>
        <end position="1683"/>
    </location>
</feature>
<keyword evidence="6 10" id="KW-0176">Collagen</keyword>
<dbReference type="Pfam" id="PF01391">
    <property type="entry name" value="Collagen"/>
    <property type="match status" value="5"/>
</dbReference>
<dbReference type="CDD" id="cd00110">
    <property type="entry name" value="LamG"/>
    <property type="match status" value="1"/>
</dbReference>
<keyword evidence="11" id="KW-1185">Reference proteome</keyword>
<feature type="region of interest" description="Disordered" evidence="8">
    <location>
        <begin position="1008"/>
        <end position="1039"/>
    </location>
</feature>
<feature type="region of interest" description="Disordered" evidence="8">
    <location>
        <begin position="1095"/>
        <end position="1118"/>
    </location>
</feature>
<evidence type="ECO:0000256" key="6">
    <source>
        <dbReference type="ARBA" id="ARBA00023119"/>
    </source>
</evidence>
<reference evidence="10 11" key="1">
    <citation type="submission" date="2019-04" db="EMBL/GenBank/DDBJ databases">
        <title>Chromosome genome assembly for Takifugu flavidus.</title>
        <authorList>
            <person name="Xiao S."/>
        </authorList>
    </citation>
    <scope>NUCLEOTIDE SEQUENCE [LARGE SCALE GENOMIC DNA]</scope>
    <source>
        <strain evidence="10">HTHZ2018</strain>
        <tissue evidence="10">Muscle</tissue>
    </source>
</reference>
<dbReference type="GO" id="GO:0030198">
    <property type="term" value="P:extracellular matrix organization"/>
    <property type="evidence" value="ECO:0007669"/>
    <property type="project" value="TreeGrafter"/>
</dbReference>
<organism evidence="10 11">
    <name type="scientific">Takifugu flavidus</name>
    <name type="common">sansaifugu</name>
    <dbReference type="NCBI Taxonomy" id="433684"/>
    <lineage>
        <taxon>Eukaryota</taxon>
        <taxon>Metazoa</taxon>
        <taxon>Chordata</taxon>
        <taxon>Craniata</taxon>
        <taxon>Vertebrata</taxon>
        <taxon>Euteleostomi</taxon>
        <taxon>Actinopterygii</taxon>
        <taxon>Neopterygii</taxon>
        <taxon>Teleostei</taxon>
        <taxon>Neoteleostei</taxon>
        <taxon>Acanthomorphata</taxon>
        <taxon>Eupercaria</taxon>
        <taxon>Tetraodontiformes</taxon>
        <taxon>Tetradontoidea</taxon>
        <taxon>Tetraodontidae</taxon>
        <taxon>Takifugu</taxon>
    </lineage>
</organism>
<evidence type="ECO:0000256" key="5">
    <source>
        <dbReference type="ARBA" id="ARBA00022737"/>
    </source>
</evidence>
<feature type="domain" description="Fibrillar collagen NC1" evidence="9">
    <location>
        <begin position="1743"/>
        <end position="1971"/>
    </location>
</feature>
<dbReference type="FunFam" id="2.60.120.1000:FF:000002">
    <property type="entry name" value="Collagen XI alpha 1 chain"/>
    <property type="match status" value="1"/>
</dbReference>
<name>A0A5C6P3R8_9TELE</name>
<dbReference type="InterPro" id="IPR048287">
    <property type="entry name" value="TSPN-like_N"/>
</dbReference>
<dbReference type="InterPro" id="IPR008160">
    <property type="entry name" value="Collagen"/>
</dbReference>
<keyword evidence="3" id="KW-0272">Extracellular matrix</keyword>
<dbReference type="SUPFAM" id="SSF49899">
    <property type="entry name" value="Concanavalin A-like lectins/glucanases"/>
    <property type="match status" value="1"/>
</dbReference>
<feature type="region of interest" description="Disordered" evidence="8">
    <location>
        <begin position="1622"/>
        <end position="1711"/>
    </location>
</feature>
<dbReference type="EMBL" id="RHFK02000007">
    <property type="protein sequence ID" value="TWW73716.1"/>
    <property type="molecule type" value="Genomic_DNA"/>
</dbReference>
<keyword evidence="4" id="KW-0732">Signal</keyword>
<feature type="compositionally biased region" description="Basic and acidic residues" evidence="8">
    <location>
        <begin position="1098"/>
        <end position="1118"/>
    </location>
</feature>
<dbReference type="InterPro" id="IPR013320">
    <property type="entry name" value="ConA-like_dom_sf"/>
</dbReference>
<evidence type="ECO:0000313" key="10">
    <source>
        <dbReference type="EMBL" id="TWW73716.1"/>
    </source>
</evidence>
<dbReference type="Pfam" id="PF02210">
    <property type="entry name" value="Laminin_G_2"/>
    <property type="match status" value="1"/>
</dbReference>
<dbReference type="GO" id="GO:0005615">
    <property type="term" value="C:extracellular space"/>
    <property type="evidence" value="ECO:0007669"/>
    <property type="project" value="TreeGrafter"/>
</dbReference>
<evidence type="ECO:0000256" key="7">
    <source>
        <dbReference type="ARBA" id="ARBA00023278"/>
    </source>
</evidence>
<dbReference type="GO" id="GO:0030020">
    <property type="term" value="F:extracellular matrix structural constituent conferring tensile strength"/>
    <property type="evidence" value="ECO:0007669"/>
    <property type="project" value="TreeGrafter"/>
</dbReference>
<dbReference type="SMART" id="SM00038">
    <property type="entry name" value="COLFI"/>
    <property type="match status" value="1"/>
</dbReference>
<dbReference type="PANTHER" id="PTHR24023">
    <property type="entry name" value="COLLAGEN ALPHA"/>
    <property type="match status" value="1"/>
</dbReference>
<dbReference type="PROSITE" id="PS51461">
    <property type="entry name" value="NC1_FIB"/>
    <property type="match status" value="1"/>
</dbReference>
<comment type="subcellular location">
    <subcellularLocation>
        <location evidence="1">Secreted</location>
    </subcellularLocation>
</comment>
<evidence type="ECO:0000256" key="8">
    <source>
        <dbReference type="SAM" id="MobiDB-lite"/>
    </source>
</evidence>
<feature type="compositionally biased region" description="Low complexity" evidence="8">
    <location>
        <begin position="890"/>
        <end position="903"/>
    </location>
</feature>
<keyword evidence="2" id="KW-0964">Secreted</keyword>
<dbReference type="InterPro" id="IPR000885">
    <property type="entry name" value="Fib_collagen_C"/>
</dbReference>
<feature type="region of interest" description="Disordered" evidence="8">
    <location>
        <begin position="296"/>
        <end position="315"/>
    </location>
</feature>
<dbReference type="SMART" id="SM00282">
    <property type="entry name" value="LamG"/>
    <property type="match status" value="1"/>
</dbReference>
<keyword evidence="7" id="KW-0379">Hydroxylation</keyword>
<feature type="region of interest" description="Disordered" evidence="8">
    <location>
        <begin position="1204"/>
        <end position="1323"/>
    </location>
</feature>
<feature type="compositionally biased region" description="Basic and acidic residues" evidence="8">
    <location>
        <begin position="1029"/>
        <end position="1039"/>
    </location>
</feature>
<accession>A0A5C6P3R8</accession>
<dbReference type="GO" id="GO:0031012">
    <property type="term" value="C:extracellular matrix"/>
    <property type="evidence" value="ECO:0007669"/>
    <property type="project" value="TreeGrafter"/>
</dbReference>
<gene>
    <name evidence="10" type="ORF">D4764_15G0011120</name>
</gene>
<evidence type="ECO:0000256" key="4">
    <source>
        <dbReference type="ARBA" id="ARBA00022729"/>
    </source>
</evidence>
<feature type="region of interest" description="Disordered" evidence="8">
    <location>
        <begin position="467"/>
        <end position="554"/>
    </location>
</feature>
<feature type="compositionally biased region" description="Gly residues" evidence="8">
    <location>
        <begin position="1645"/>
        <end position="1660"/>
    </location>
</feature>
<feature type="region of interest" description="Disordered" evidence="8">
    <location>
        <begin position="864"/>
        <end position="973"/>
    </location>
</feature>
<dbReference type="InterPro" id="IPR050149">
    <property type="entry name" value="Collagen_superfamily"/>
</dbReference>
<feature type="compositionally biased region" description="Basic and acidic residues" evidence="8">
    <location>
        <begin position="948"/>
        <end position="957"/>
    </location>
</feature>